<keyword evidence="12" id="KW-1185">Reference proteome</keyword>
<dbReference type="EMBL" id="CP060028">
    <property type="protein sequence ID" value="QND78808.1"/>
    <property type="molecule type" value="Genomic_DNA"/>
</dbReference>
<name>A0ABX6R8K5_PSEMX</name>
<feature type="transmembrane region" description="Helical" evidence="9">
    <location>
        <begin position="122"/>
        <end position="148"/>
    </location>
</feature>
<gene>
    <name evidence="9" type="primary">hppA</name>
    <name evidence="11" type="ORF">H4W19_10415</name>
</gene>
<evidence type="ECO:0000256" key="7">
    <source>
        <dbReference type="ARBA" id="ARBA00023065"/>
    </source>
</evidence>
<evidence type="ECO:0000256" key="6">
    <source>
        <dbReference type="ARBA" id="ARBA00022989"/>
    </source>
</evidence>
<dbReference type="PANTHER" id="PTHR31998">
    <property type="entry name" value="K(+)-INSENSITIVE PYROPHOSPHATE-ENERGIZED PROTON PUMP"/>
    <property type="match status" value="1"/>
</dbReference>
<dbReference type="EC" id="7.1.3.1" evidence="9"/>
<keyword evidence="5 9" id="KW-1278">Translocase</keyword>
<proteinExistence type="inferred from homology"/>
<feature type="domain" description="OmpA-like" evidence="10">
    <location>
        <begin position="699"/>
        <end position="807"/>
    </location>
</feature>
<comment type="function">
    <text evidence="9">Proton pump that utilizes the energy of pyrophosphate hydrolysis as the driving force for proton movement across the membrane. Generates a proton motive force.</text>
</comment>
<feature type="transmembrane region" description="Helical" evidence="9">
    <location>
        <begin position="6"/>
        <end position="29"/>
    </location>
</feature>
<sequence length="807" mass="82222">MLEQHGLTLALICAGVAIIYGVLAARWILKQPAGNSRMQEIAAAVQEGASAYLNRQYTTIGIAGIVLFALIGFFLSWPSAIGFLVGAVLSGAAGYIGMNVSVRANVRTAEAASKGMSAAMDVAFKGGAITGMLVVGLGLLGVAGYYAILHLHLGYGTAEALHALVGLAFGSSLISIFARLGGGIFTKGADVGADLVGKVEAGIPEDDPRNPAVIADNVGDNVGDCAGMAADLFETYAVTIIATMLLGSLMVAQAGEHAVLYPLVLGGVSIIASIIGAMFVKVKAGGSIMGALYKGVIVSGVLAAIAFYPITTQLMADSSYGAMNLYFCALVGLVLTGVIVWITEYYTGTQYAPVKHVAAASTTGHGTNIIAGLGVSMRSTAWPVVAVCAAILGAYALGGLYGIAIAATAMLSMAGMIVALDAYGPITDNAGGIAEMAELPPEIRNITDPLDAVGNTTKAVTKGYAIGSAALAALVLFADYTHNLQTAHPGTVFTFDLSNHLVIVGLLIGGLIPYLFGAMAMEAVGRAAGSVVEEVRRQFREIPGIMAGTAKPDYSRAVDMLTKSAIKEMVVPSLLPVVVPIIVGLLLGPQALGGLLIGTIVTGLFVAISMTTGGGAWDNAKKYIEDGHHGGKGSEAHKAAVTGDTVGDPYKDTAGPAINPLIKIINIVALLLVPVLPVNGWLGSASSMEASTHAAPMAAADVVDGRSARILFDSGSAVVPADTSARLSGVLGTLGADPATRVRVSGFHDASGDAAANEALAKQRAEAIQQWLVVNGVAADRITLDKPAQTTGSGDADEARRVDVLVE</sequence>
<keyword evidence="9" id="KW-1003">Cell membrane</keyword>
<dbReference type="HAMAP" id="MF_01129">
    <property type="entry name" value="PPase_energized_pump"/>
    <property type="match status" value="1"/>
</dbReference>
<dbReference type="InterPro" id="IPR004131">
    <property type="entry name" value="PPase-energised_H-pump"/>
</dbReference>
<dbReference type="NCBIfam" id="TIGR01104">
    <property type="entry name" value="V_PPase"/>
    <property type="match status" value="1"/>
</dbReference>
<keyword evidence="6 9" id="KW-1133">Transmembrane helix</keyword>
<comment type="subunit">
    <text evidence="9">Homodimer.</text>
</comment>
<dbReference type="NCBIfam" id="NF001960">
    <property type="entry name" value="PRK00733.3-5"/>
    <property type="match status" value="1"/>
</dbReference>
<feature type="transmembrane region" description="Helical" evidence="9">
    <location>
        <begin position="380"/>
        <end position="397"/>
    </location>
</feature>
<dbReference type="NCBIfam" id="NF001951">
    <property type="entry name" value="PRK00733.1-2"/>
    <property type="match status" value="1"/>
</dbReference>
<comment type="catalytic activity">
    <reaction evidence="9">
        <text>diphosphate + H2O + H(+)(in) = 2 phosphate + 2 H(+)(out)</text>
        <dbReference type="Rhea" id="RHEA:13973"/>
        <dbReference type="ChEBI" id="CHEBI:15377"/>
        <dbReference type="ChEBI" id="CHEBI:15378"/>
        <dbReference type="ChEBI" id="CHEBI:33019"/>
        <dbReference type="ChEBI" id="CHEBI:43474"/>
        <dbReference type="EC" id="7.1.3.1"/>
    </reaction>
</comment>
<feature type="transmembrane region" description="Helical" evidence="9">
    <location>
        <begin position="569"/>
        <end position="588"/>
    </location>
</feature>
<comment type="subcellular location">
    <subcellularLocation>
        <location evidence="9">Cell membrane</location>
        <topology evidence="9">Multi-pass membrane protein</topology>
    </subcellularLocation>
    <subcellularLocation>
        <location evidence="1">Endomembrane system</location>
        <topology evidence="1">Multi-pass membrane protein</topology>
    </subcellularLocation>
</comment>
<dbReference type="Pfam" id="PF03030">
    <property type="entry name" value="H_PPase"/>
    <property type="match status" value="1"/>
</dbReference>
<reference evidence="11 12" key="1">
    <citation type="submission" date="2020-08" db="EMBL/GenBank/DDBJ databases">
        <title>Streptomycin resistant and MDR strain, P. mexicana.</title>
        <authorList>
            <person name="Ganesh-kumar S."/>
            <person name="Zhe T."/>
            <person name="Yu Z."/>
            <person name="Min Y."/>
        </authorList>
    </citation>
    <scope>NUCLEOTIDE SEQUENCE [LARGE SCALE GENOMIC DNA]</scope>
    <source>
        <strain evidence="11 12">GTZY</strain>
    </source>
</reference>
<feature type="transmembrane region" description="Helical" evidence="9">
    <location>
        <begin position="292"/>
        <end position="311"/>
    </location>
</feature>
<evidence type="ECO:0000256" key="9">
    <source>
        <dbReference type="HAMAP-Rule" id="MF_01129"/>
    </source>
</evidence>
<feature type="transmembrane region" description="Helical" evidence="9">
    <location>
        <begin position="594"/>
        <end position="617"/>
    </location>
</feature>
<feature type="transmembrane region" description="Helical" evidence="9">
    <location>
        <begin position="260"/>
        <end position="280"/>
    </location>
</feature>
<dbReference type="PROSITE" id="PS51123">
    <property type="entry name" value="OMPA_2"/>
    <property type="match status" value="1"/>
</dbReference>
<keyword evidence="11" id="KW-0378">Hydrolase</keyword>
<keyword evidence="3 9" id="KW-0812">Transmembrane</keyword>
<evidence type="ECO:0000256" key="8">
    <source>
        <dbReference type="ARBA" id="ARBA00023136"/>
    </source>
</evidence>
<dbReference type="PIRSF" id="PIRSF001265">
    <property type="entry name" value="H+-PPase"/>
    <property type="match status" value="1"/>
</dbReference>
<keyword evidence="8 9" id="KW-0472">Membrane</keyword>
<evidence type="ECO:0000256" key="1">
    <source>
        <dbReference type="ARBA" id="ARBA00004127"/>
    </source>
</evidence>
<accession>A0ABX6R8K5</accession>
<feature type="transmembrane region" description="Helical" evidence="9">
    <location>
        <begin position="323"/>
        <end position="342"/>
    </location>
</feature>
<dbReference type="Proteomes" id="UP000515506">
    <property type="component" value="Chromosome"/>
</dbReference>
<dbReference type="InterPro" id="IPR036737">
    <property type="entry name" value="OmpA-like_sf"/>
</dbReference>
<feature type="transmembrane region" description="Helical" evidence="9">
    <location>
        <begin position="236"/>
        <end position="254"/>
    </location>
</feature>
<keyword evidence="9" id="KW-0375">Hydrogen ion transport</keyword>
<feature type="transmembrane region" description="Helical" evidence="9">
    <location>
        <begin position="463"/>
        <end position="481"/>
    </location>
</feature>
<feature type="transmembrane region" description="Helical" evidence="9">
    <location>
        <begin position="81"/>
        <end position="102"/>
    </location>
</feature>
<comment type="similarity">
    <text evidence="9">Belongs to the H(+)-translocating pyrophosphatase (TC 3.A.10) family. K(+)-insensitive subfamily.</text>
</comment>
<keyword evidence="2 9" id="KW-0813">Transport</keyword>
<feature type="site" description="Determinant of potassium independence" evidence="9">
    <location>
        <position position="458"/>
    </location>
</feature>
<organism evidence="11 12">
    <name type="scientific">Pseudoxanthomonas mexicana</name>
    <dbReference type="NCBI Taxonomy" id="128785"/>
    <lineage>
        <taxon>Bacteria</taxon>
        <taxon>Pseudomonadati</taxon>
        <taxon>Pseudomonadota</taxon>
        <taxon>Gammaproteobacteria</taxon>
        <taxon>Lysobacterales</taxon>
        <taxon>Lysobacteraceae</taxon>
        <taxon>Pseudoxanthomonas</taxon>
    </lineage>
</organism>
<evidence type="ECO:0000256" key="4">
    <source>
        <dbReference type="ARBA" id="ARBA00022842"/>
    </source>
</evidence>
<protein>
    <recommendedName>
        <fullName evidence="9">K(+)-insensitive pyrophosphate-energized proton pump</fullName>
        <ecNumber evidence="9">7.1.3.1</ecNumber>
    </recommendedName>
    <alternativeName>
        <fullName evidence="9">Membrane-bound proton-translocating pyrophosphatase</fullName>
    </alternativeName>
    <alternativeName>
        <fullName evidence="9">Pyrophosphate-energized inorganic pyrophosphatase</fullName>
        <shortName evidence="9">H(+)-PPase</shortName>
    </alternativeName>
</protein>
<feature type="transmembrane region" description="Helical" evidence="9">
    <location>
        <begin position="160"/>
        <end position="178"/>
    </location>
</feature>
<comment type="cofactor">
    <cofactor evidence="9">
        <name>Mg(2+)</name>
        <dbReference type="ChEBI" id="CHEBI:18420"/>
    </cofactor>
</comment>
<dbReference type="InterPro" id="IPR006665">
    <property type="entry name" value="OmpA-like"/>
</dbReference>
<keyword evidence="7 9" id="KW-0406">Ion transport</keyword>
<dbReference type="Pfam" id="PF00691">
    <property type="entry name" value="OmpA"/>
    <property type="match status" value="1"/>
</dbReference>
<dbReference type="CDD" id="cd07185">
    <property type="entry name" value="OmpA_C-like"/>
    <property type="match status" value="1"/>
</dbReference>
<dbReference type="NCBIfam" id="NF001953">
    <property type="entry name" value="PRK00733.2-1"/>
    <property type="match status" value="1"/>
</dbReference>
<dbReference type="SUPFAM" id="SSF103088">
    <property type="entry name" value="OmpA-like"/>
    <property type="match status" value="1"/>
</dbReference>
<evidence type="ECO:0000313" key="12">
    <source>
        <dbReference type="Proteomes" id="UP000515506"/>
    </source>
</evidence>
<dbReference type="Gene3D" id="3.30.1330.60">
    <property type="entry name" value="OmpA-like domain"/>
    <property type="match status" value="1"/>
</dbReference>
<dbReference type="GO" id="GO:0004427">
    <property type="term" value="F:inorganic diphosphate phosphatase activity"/>
    <property type="evidence" value="ECO:0007669"/>
    <property type="project" value="UniProtKB-EC"/>
</dbReference>
<comment type="caution">
    <text evidence="9">Lacks conserved residue(s) required for the propagation of feature annotation.</text>
</comment>
<evidence type="ECO:0000259" key="10">
    <source>
        <dbReference type="PROSITE" id="PS51123"/>
    </source>
</evidence>
<evidence type="ECO:0000256" key="2">
    <source>
        <dbReference type="ARBA" id="ARBA00022448"/>
    </source>
</evidence>
<feature type="transmembrane region" description="Helical" evidence="9">
    <location>
        <begin position="57"/>
        <end position="75"/>
    </location>
</feature>
<keyword evidence="4 9" id="KW-0460">Magnesium</keyword>
<evidence type="ECO:0000256" key="3">
    <source>
        <dbReference type="ARBA" id="ARBA00022692"/>
    </source>
</evidence>
<evidence type="ECO:0000313" key="11">
    <source>
        <dbReference type="EMBL" id="QND78808.1"/>
    </source>
</evidence>
<feature type="transmembrane region" description="Helical" evidence="9">
    <location>
        <begin position="501"/>
        <end position="520"/>
    </location>
</feature>
<evidence type="ECO:0000256" key="5">
    <source>
        <dbReference type="ARBA" id="ARBA00022967"/>
    </source>
</evidence>